<protein>
    <submittedName>
        <fullName evidence="1">Uncharacterized protein</fullName>
    </submittedName>
</protein>
<dbReference type="HOGENOM" id="CLU_205512_0_0_1"/>
<dbReference type="STRING" id="40149.A0A0E0EJ02"/>
<dbReference type="Proteomes" id="UP000008021">
    <property type="component" value="Chromosome 8"/>
</dbReference>
<evidence type="ECO:0000313" key="2">
    <source>
        <dbReference type="Proteomes" id="UP000008021"/>
    </source>
</evidence>
<accession>A0A0E0EJ02</accession>
<name>A0A0E0EJ02_9ORYZ</name>
<proteinExistence type="predicted"/>
<dbReference type="EnsemblPlants" id="OMERI08G05750.1">
    <property type="protein sequence ID" value="OMERI08G05750.1"/>
    <property type="gene ID" value="OMERI08G05750"/>
</dbReference>
<organism evidence="1">
    <name type="scientific">Oryza meridionalis</name>
    <dbReference type="NCBI Taxonomy" id="40149"/>
    <lineage>
        <taxon>Eukaryota</taxon>
        <taxon>Viridiplantae</taxon>
        <taxon>Streptophyta</taxon>
        <taxon>Embryophyta</taxon>
        <taxon>Tracheophyta</taxon>
        <taxon>Spermatophyta</taxon>
        <taxon>Magnoliopsida</taxon>
        <taxon>Liliopsida</taxon>
        <taxon>Poales</taxon>
        <taxon>Poaceae</taxon>
        <taxon>BOP clade</taxon>
        <taxon>Oryzoideae</taxon>
        <taxon>Oryzeae</taxon>
        <taxon>Oryzinae</taxon>
        <taxon>Oryza</taxon>
    </lineage>
</organism>
<dbReference type="Gramene" id="OMERI08G05750.1">
    <property type="protein sequence ID" value="OMERI08G05750.1"/>
    <property type="gene ID" value="OMERI08G05750"/>
</dbReference>
<sequence length="59" mass="6800">MFQRWGLKASPKWNISGEPCSGAAIDDKYDIEKNLDLFYLSIKCNCTYNNNKVCHITKL</sequence>
<reference evidence="1" key="1">
    <citation type="submission" date="2015-04" db="UniProtKB">
        <authorList>
            <consortium name="EnsemblPlants"/>
        </authorList>
    </citation>
    <scope>IDENTIFICATION</scope>
</reference>
<evidence type="ECO:0000313" key="1">
    <source>
        <dbReference type="EnsemblPlants" id="OMERI08G05750.1"/>
    </source>
</evidence>
<reference evidence="1" key="2">
    <citation type="submission" date="2018-05" db="EMBL/GenBank/DDBJ databases">
        <title>OmerRS3 (Oryza meridionalis Reference Sequence Version 3).</title>
        <authorList>
            <person name="Zhang J."/>
            <person name="Kudrna D."/>
            <person name="Lee S."/>
            <person name="Talag J."/>
            <person name="Welchert J."/>
            <person name="Wing R.A."/>
        </authorList>
    </citation>
    <scope>NUCLEOTIDE SEQUENCE [LARGE SCALE GENOMIC DNA]</scope>
    <source>
        <strain evidence="1">cv. OR44</strain>
    </source>
</reference>
<keyword evidence="2" id="KW-1185">Reference proteome</keyword>
<dbReference type="AlphaFoldDB" id="A0A0E0EJ02"/>